<dbReference type="SMART" id="SM00343">
    <property type="entry name" value="ZnF_C2HC"/>
    <property type="match status" value="2"/>
</dbReference>
<keyword evidence="6" id="KW-0862">Zinc</keyword>
<dbReference type="GO" id="GO:0005737">
    <property type="term" value="C:cytoplasm"/>
    <property type="evidence" value="ECO:0007669"/>
    <property type="project" value="UniProtKB-SubCell"/>
</dbReference>
<feature type="compositionally biased region" description="Polar residues" evidence="7">
    <location>
        <begin position="1748"/>
        <end position="1766"/>
    </location>
</feature>
<evidence type="ECO:0000256" key="5">
    <source>
        <dbReference type="ARBA" id="ARBA00022842"/>
    </source>
</evidence>
<dbReference type="InterPro" id="IPR002058">
    <property type="entry name" value="PAP_assoc"/>
</dbReference>
<evidence type="ECO:0000259" key="8">
    <source>
        <dbReference type="PROSITE" id="PS50158"/>
    </source>
</evidence>
<evidence type="ECO:0000313" key="9">
    <source>
        <dbReference type="EMBL" id="KAK4473448.1"/>
    </source>
</evidence>
<feature type="compositionally biased region" description="Basic residues" evidence="7">
    <location>
        <begin position="920"/>
        <end position="932"/>
    </location>
</feature>
<feature type="compositionally biased region" description="Acidic residues" evidence="7">
    <location>
        <begin position="181"/>
        <end position="193"/>
    </location>
</feature>
<feature type="compositionally biased region" description="Polar residues" evidence="7">
    <location>
        <begin position="1699"/>
        <end position="1720"/>
    </location>
</feature>
<feature type="region of interest" description="Disordered" evidence="7">
    <location>
        <begin position="174"/>
        <end position="207"/>
    </location>
</feature>
<keyword evidence="6" id="KW-0863">Zinc-finger</keyword>
<dbReference type="Gene3D" id="3.30.460.10">
    <property type="entry name" value="Beta Polymerase, domain 2"/>
    <property type="match status" value="1"/>
</dbReference>
<dbReference type="CDD" id="cd05402">
    <property type="entry name" value="NT_PAP_TUTase"/>
    <property type="match status" value="1"/>
</dbReference>
<reference evidence="9" key="2">
    <citation type="journal article" date="2023" name="Infect Dis Poverty">
        <title>Chromosome-scale genome of the human blood fluke Schistosoma mekongi and its implications for public health.</title>
        <authorList>
            <person name="Zhou M."/>
            <person name="Xu L."/>
            <person name="Xu D."/>
            <person name="Chen W."/>
            <person name="Khan J."/>
            <person name="Hu Y."/>
            <person name="Huang H."/>
            <person name="Wei H."/>
            <person name="Zhang Y."/>
            <person name="Chusongsang P."/>
            <person name="Tanasarnprasert K."/>
            <person name="Hu X."/>
            <person name="Limpanont Y."/>
            <person name="Lv Z."/>
        </authorList>
    </citation>
    <scope>NUCLEOTIDE SEQUENCE</scope>
    <source>
        <strain evidence="9">LV_2022a</strain>
    </source>
</reference>
<dbReference type="Proteomes" id="UP001292079">
    <property type="component" value="Unassembled WGS sequence"/>
</dbReference>
<feature type="domain" description="CCHC-type" evidence="8">
    <location>
        <begin position="1436"/>
        <end position="1451"/>
    </location>
</feature>
<comment type="cofactor">
    <cofactor evidence="2">
        <name>Mg(2+)</name>
        <dbReference type="ChEBI" id="CHEBI:18420"/>
    </cofactor>
</comment>
<sequence>MRGDSSCIDTFKRNVTVPLEFSKLPSEKLEYLNKNYIRPYRKKFRSGLLCQACGTILSTVGAAMVHTSSTSHNANIITAELKTTLLYLPPITDSHRIALDSVLKCAIHSVVTEINETQRRQNFANGLIAAIEARIPNTKVRGTGSLWFGLALPDSHCSLDAVCASDFDENNLPPMHPTMNDDFDGDVDEEENVEQQPNSQSVFNQSTNNNEQSLSIGYVLSDIFELLQLNAHESPFTKSFQPKTTLDKSLCNSADDNVNANKSLDKPEFPKFHSVLRTSSDDFYLSLTDFFGVNYRISTGYPCGYDLAKLINAYLNVNDQARQLAILFRKLARLGHLDMPENGTFEETVIPLLVIFYLQRCKPALLPNLHTLYRQHYNLIPEGSYHQVLLSNTDCSFITDIELVRKLCPHEPFTDPSSFTNLPCLADLWLGFLRFYLFDFKISSYMVDIMHPEPVKSCINGKRYFTVIDPFNPKHNLCSNVTGVSRDYINSQLLAAYGYFGVPRLASNGRHAFTQISTAKETLTEPLLVCDESDPSRNTTTIFKDKITTATVLHLTPMIDDSDNFSSNLDKVTYLVTEKFQSILSTTVMHDTVQSSVADDTMNNSSNSSLRKLLFNSNSGQKTLSFSKMLSHILTYVMNELFESNIISDLVNACLKIPEKKFFAPLSSSDELTLNDFIEITRNFAYSYWLSFFETSISKGKFSVLRRFIIRTTSSLFRKSVRSWLDRLKIQGNSDDASPNSVHNQSQETDCSIEYVREDLNDHQLSSADIVQDFNSLVNDSEDNYPEDVITQISNNFDEGGHLLDVNNSDDAFMADFNVSLCDTLEGDCNNDNLLEDLECALDLQDYDVSDNLFSPDVTYSSVVVENAKSSKSSNFQGSVENKVEDPLSVNSPSTSSTPNKLIAASNETIKPCDNDVTSRPKKSHKAAKKRQGNANTLNYLDNTNACKSNFSEAQQKITKKPKWEDVITPRSAIAPAVDDDRPNFYNSNLLKDLKPEDFDFKFVLHSHLSSKGRHNQSSVLGLASRNQPSTLLAHFDAPQPQCQACKLTGHRQSQCHAANDKSVSFSAWRKLINKTPWPPSAGQIKDISYCLKRLEEHNETDNKVKAREELVEKIRQCFSLRFPSVQLELFGSCANGFDLQSSDLDVCVFFPSGSPEWNDLQKGNTVISLIKKFRKQLSSCTNRLNIVKIQPILTARVPILKVSFSNSFEVDISFSNYLALSNTQMLALYTKIQPKLRTLGIALKTITKITKIGQASAGGISSYACIIMLIHYLQQIDQLPVLQELYEESTKPTNLVNGWNVWYQDNLSIIDRLWKPANPEQSVGEIWLGFFRYYLFEFDHDTYVVTIRQKKLLVRFVKMWRSLFAVEDPFNLNHNLTAGLRHSMLLYTFNIFHTVLVHHTTFLPKQMSMDQWCYQLFSPEHIVVDTSCLRGGTLCFICNQSGHWASQCSKNKKIKSKQNDDIVVVNSLIGHFLSTTQTSNKSSIDQCNNLYQNRQSNLNCITSRNFKKHYSTSTNVPSQTYRNPFKPQYNHQSQPVQKNPFQQLVVASYNYRQPYHATNTMYANSNFMYSSALYPPPLLQDNTVAFMPKCGLLSNGLLDYPQSNMYFQQQQQFYQYSHHPSPNNTSGSISHGKQTGIVLQANSPVNYQPHKRQNNNDSNNTKHQKFNRISSSSVSQEEFSFTSSNKKIIKSSYKAEYNDNNNTPDSHQTITVSRTSCNHGSEPHISKNTKCNNYFANGDSAFEGNCSPPSQTKNTTSQRRNQCINISPVKPKSDFQRTPQKTKFPKYNDESINSQTRSPLKSNSGSKSNRNSTNTHDSSQSTTDHNLIDKNLSERFHSMSTSFSSSQRNSNKRQYHRFSANS</sequence>
<feature type="compositionally biased region" description="Low complexity" evidence="7">
    <location>
        <begin position="1671"/>
        <end position="1682"/>
    </location>
</feature>
<dbReference type="PANTHER" id="PTHR12271">
    <property type="entry name" value="POLY A POLYMERASE CID PAP -RELATED"/>
    <property type="match status" value="1"/>
</dbReference>
<comment type="caution">
    <text evidence="9">The sequence shown here is derived from an EMBL/GenBank/DDBJ whole genome shotgun (WGS) entry which is preliminary data.</text>
</comment>
<dbReference type="GO" id="GO:0003676">
    <property type="term" value="F:nucleic acid binding"/>
    <property type="evidence" value="ECO:0007669"/>
    <property type="project" value="InterPro"/>
</dbReference>
<evidence type="ECO:0000256" key="4">
    <source>
        <dbReference type="ARBA" id="ARBA00022723"/>
    </source>
</evidence>
<feature type="region of interest" description="Disordered" evidence="7">
    <location>
        <begin position="1742"/>
        <end position="1863"/>
    </location>
</feature>
<keyword evidence="3" id="KW-0808">Transferase</keyword>
<dbReference type="Gene3D" id="1.10.1410.10">
    <property type="match status" value="2"/>
</dbReference>
<comment type="cofactor">
    <cofactor evidence="1">
        <name>Mn(2+)</name>
        <dbReference type="ChEBI" id="CHEBI:29035"/>
    </cofactor>
</comment>
<dbReference type="SUPFAM" id="SSF57756">
    <property type="entry name" value="Retrovirus zinc finger-like domains"/>
    <property type="match status" value="1"/>
</dbReference>
<evidence type="ECO:0000256" key="2">
    <source>
        <dbReference type="ARBA" id="ARBA00001946"/>
    </source>
</evidence>
<dbReference type="InterPro" id="IPR036875">
    <property type="entry name" value="Znf_CCHC_sf"/>
</dbReference>
<feature type="region of interest" description="Disordered" evidence="7">
    <location>
        <begin position="1697"/>
        <end position="1730"/>
    </location>
</feature>
<dbReference type="EMBL" id="JALJAT010000002">
    <property type="protein sequence ID" value="KAK4473448.1"/>
    <property type="molecule type" value="Genomic_DNA"/>
</dbReference>
<name>A0AAE1ZGC6_SCHME</name>
<dbReference type="InterPro" id="IPR001878">
    <property type="entry name" value="Znf_CCHC"/>
</dbReference>
<dbReference type="InterPro" id="IPR043519">
    <property type="entry name" value="NT_sf"/>
</dbReference>
<dbReference type="InterPro" id="IPR054708">
    <property type="entry name" value="MTPAP-like_central"/>
</dbReference>
<gene>
    <name evidence="9" type="ORF">MN116_002817</name>
</gene>
<dbReference type="GO" id="GO:0031123">
    <property type="term" value="P:RNA 3'-end processing"/>
    <property type="evidence" value="ECO:0007669"/>
    <property type="project" value="TreeGrafter"/>
</dbReference>
<dbReference type="Pfam" id="PF03828">
    <property type="entry name" value="PAP_assoc"/>
    <property type="match status" value="1"/>
</dbReference>
<keyword evidence="4" id="KW-0479">Metal-binding</keyword>
<reference evidence="9" key="1">
    <citation type="submission" date="2022-04" db="EMBL/GenBank/DDBJ databases">
        <authorList>
            <person name="Xu L."/>
            <person name="Lv Z."/>
        </authorList>
    </citation>
    <scope>NUCLEOTIDE SEQUENCE</scope>
    <source>
        <strain evidence="9">LV_2022a</strain>
    </source>
</reference>
<dbReference type="SUPFAM" id="SSF81631">
    <property type="entry name" value="PAP/OAS1 substrate-binding domain"/>
    <property type="match status" value="2"/>
</dbReference>
<feature type="compositionally biased region" description="Polar residues" evidence="7">
    <location>
        <begin position="194"/>
        <end position="207"/>
    </location>
</feature>
<proteinExistence type="predicted"/>
<protein>
    <recommendedName>
        <fullName evidence="8">CCHC-type domain-containing protein</fullName>
    </recommendedName>
</protein>
<feature type="compositionally biased region" description="Low complexity" evidence="7">
    <location>
        <begin position="1839"/>
        <end position="1850"/>
    </location>
</feature>
<dbReference type="PANTHER" id="PTHR12271:SF66">
    <property type="entry name" value="TERMINAL URIDYLYLTRANSFERASE TAILOR"/>
    <property type="match status" value="1"/>
</dbReference>
<dbReference type="Pfam" id="PF22600">
    <property type="entry name" value="MTPAP-like_central"/>
    <property type="match status" value="1"/>
</dbReference>
<feature type="region of interest" description="Disordered" evidence="7">
    <location>
        <begin position="1647"/>
        <end position="1682"/>
    </location>
</feature>
<feature type="compositionally biased region" description="Low complexity" evidence="7">
    <location>
        <begin position="891"/>
        <end position="900"/>
    </location>
</feature>
<feature type="compositionally biased region" description="Polar residues" evidence="7">
    <location>
        <begin position="1817"/>
        <end position="1826"/>
    </location>
</feature>
<evidence type="ECO:0000256" key="6">
    <source>
        <dbReference type="PROSITE-ProRule" id="PRU00047"/>
    </source>
</evidence>
<dbReference type="GO" id="GO:0016779">
    <property type="term" value="F:nucleotidyltransferase activity"/>
    <property type="evidence" value="ECO:0007669"/>
    <property type="project" value="TreeGrafter"/>
</dbReference>
<feature type="compositionally biased region" description="Low complexity" evidence="7">
    <location>
        <begin position="1802"/>
        <end position="1816"/>
    </location>
</feature>
<accession>A0AAE1ZGC6</accession>
<evidence type="ECO:0000256" key="7">
    <source>
        <dbReference type="SAM" id="MobiDB-lite"/>
    </source>
</evidence>
<feature type="region of interest" description="Disordered" evidence="7">
    <location>
        <begin position="871"/>
        <end position="935"/>
    </location>
</feature>
<dbReference type="GO" id="GO:0008270">
    <property type="term" value="F:zinc ion binding"/>
    <property type="evidence" value="ECO:0007669"/>
    <property type="project" value="UniProtKB-KW"/>
</dbReference>
<feature type="compositionally biased region" description="Polar residues" evidence="7">
    <location>
        <begin position="871"/>
        <end position="880"/>
    </location>
</feature>
<evidence type="ECO:0000256" key="1">
    <source>
        <dbReference type="ARBA" id="ARBA00001936"/>
    </source>
</evidence>
<dbReference type="SUPFAM" id="SSF81301">
    <property type="entry name" value="Nucleotidyltransferase"/>
    <property type="match status" value="1"/>
</dbReference>
<dbReference type="Gene3D" id="4.10.60.10">
    <property type="entry name" value="Zinc finger, CCHC-type"/>
    <property type="match status" value="1"/>
</dbReference>
<dbReference type="Pfam" id="PF00098">
    <property type="entry name" value="zf-CCHC"/>
    <property type="match status" value="1"/>
</dbReference>
<evidence type="ECO:0000313" key="10">
    <source>
        <dbReference type="Proteomes" id="UP001292079"/>
    </source>
</evidence>
<evidence type="ECO:0000256" key="3">
    <source>
        <dbReference type="ARBA" id="ARBA00022679"/>
    </source>
</evidence>
<keyword evidence="5" id="KW-0460">Magnesium</keyword>
<dbReference type="PROSITE" id="PS50158">
    <property type="entry name" value="ZF_CCHC"/>
    <property type="match status" value="1"/>
</dbReference>
<feature type="compositionally biased region" description="Basic and acidic residues" evidence="7">
    <location>
        <begin position="1827"/>
        <end position="1838"/>
    </location>
</feature>
<keyword evidence="10" id="KW-1185">Reference proteome</keyword>
<organism evidence="9 10">
    <name type="scientific">Schistosoma mekongi</name>
    <name type="common">Parasitic worm</name>
    <dbReference type="NCBI Taxonomy" id="38744"/>
    <lineage>
        <taxon>Eukaryota</taxon>
        <taxon>Metazoa</taxon>
        <taxon>Spiralia</taxon>
        <taxon>Lophotrochozoa</taxon>
        <taxon>Platyhelminthes</taxon>
        <taxon>Trematoda</taxon>
        <taxon>Digenea</taxon>
        <taxon>Strigeidida</taxon>
        <taxon>Schistosomatoidea</taxon>
        <taxon>Schistosomatidae</taxon>
        <taxon>Schistosoma</taxon>
    </lineage>
</organism>
<feature type="compositionally biased region" description="Polar residues" evidence="7">
    <location>
        <begin position="1791"/>
        <end position="1801"/>
    </location>
</feature>